<dbReference type="AlphaFoldDB" id="A0AAD7UXJ0"/>
<organism evidence="2 3">
    <name type="scientific">Lichtheimia ornata</name>
    <dbReference type="NCBI Taxonomy" id="688661"/>
    <lineage>
        <taxon>Eukaryota</taxon>
        <taxon>Fungi</taxon>
        <taxon>Fungi incertae sedis</taxon>
        <taxon>Mucoromycota</taxon>
        <taxon>Mucoromycotina</taxon>
        <taxon>Mucoromycetes</taxon>
        <taxon>Mucorales</taxon>
        <taxon>Lichtheimiaceae</taxon>
        <taxon>Lichtheimia</taxon>
    </lineage>
</organism>
<evidence type="ECO:0000313" key="3">
    <source>
        <dbReference type="Proteomes" id="UP001234581"/>
    </source>
</evidence>
<keyword evidence="1" id="KW-0732">Signal</keyword>
<comment type="caution">
    <text evidence="2">The sequence shown here is derived from an EMBL/GenBank/DDBJ whole genome shotgun (WGS) entry which is preliminary data.</text>
</comment>
<reference evidence="2 3" key="1">
    <citation type="submission" date="2023-03" db="EMBL/GenBank/DDBJ databases">
        <title>Genome sequence of Lichtheimia ornata CBS 291.66.</title>
        <authorList>
            <person name="Mohabir J.T."/>
            <person name="Shea T.P."/>
            <person name="Kurbessoian T."/>
            <person name="Berby B."/>
            <person name="Fontaine J."/>
            <person name="Livny J."/>
            <person name="Gnirke A."/>
            <person name="Stajich J.E."/>
            <person name="Cuomo C.A."/>
        </authorList>
    </citation>
    <scope>NUCLEOTIDE SEQUENCE [LARGE SCALE GENOMIC DNA]</scope>
    <source>
        <strain evidence="2">CBS 291.66</strain>
    </source>
</reference>
<dbReference type="EMBL" id="JARTCD010000054">
    <property type="protein sequence ID" value="KAJ8654943.1"/>
    <property type="molecule type" value="Genomic_DNA"/>
</dbReference>
<feature type="chain" id="PRO_5042010065" evidence="1">
    <location>
        <begin position="19"/>
        <end position="128"/>
    </location>
</feature>
<protein>
    <submittedName>
        <fullName evidence="2">Uncharacterized protein</fullName>
    </submittedName>
</protein>
<dbReference type="GeneID" id="83216746"/>
<feature type="signal peptide" evidence="1">
    <location>
        <begin position="1"/>
        <end position="18"/>
    </location>
</feature>
<accession>A0AAD7UXJ0</accession>
<evidence type="ECO:0000256" key="1">
    <source>
        <dbReference type="SAM" id="SignalP"/>
    </source>
</evidence>
<sequence length="128" mass="14311">MKFTYTIRLALLLPAVSATHFTWPAQFTQWENGEKGLFRLVGESCKSGSIKLIDSGGFAPKNLGYVAKDVDITGDDAFEFDIWDELPAGETYQLGFYPNLDCGKATTAFSYYFTIKNKRKEASDKDKA</sequence>
<proteinExistence type="predicted"/>
<gene>
    <name evidence="2" type="ORF">O0I10_009339</name>
</gene>
<evidence type="ECO:0000313" key="2">
    <source>
        <dbReference type="EMBL" id="KAJ8654943.1"/>
    </source>
</evidence>
<name>A0AAD7UXJ0_9FUNG</name>
<dbReference type="RefSeq" id="XP_058339857.1">
    <property type="nucleotide sequence ID" value="XM_058489332.1"/>
</dbReference>
<keyword evidence="3" id="KW-1185">Reference proteome</keyword>
<dbReference type="Proteomes" id="UP001234581">
    <property type="component" value="Unassembled WGS sequence"/>
</dbReference>